<feature type="non-terminal residue" evidence="2">
    <location>
        <position position="1"/>
    </location>
</feature>
<feature type="region of interest" description="Disordered" evidence="1">
    <location>
        <begin position="1"/>
        <end position="65"/>
    </location>
</feature>
<dbReference type="Proteomes" id="UP000654075">
    <property type="component" value="Unassembled WGS sequence"/>
</dbReference>
<name>A0A813F886_POLGL</name>
<reference evidence="2" key="1">
    <citation type="submission" date="2021-02" db="EMBL/GenBank/DDBJ databases">
        <authorList>
            <person name="Dougan E. K."/>
            <person name="Rhodes N."/>
            <person name="Thang M."/>
            <person name="Chan C."/>
        </authorList>
    </citation>
    <scope>NUCLEOTIDE SEQUENCE</scope>
</reference>
<accession>A0A813F886</accession>
<organism evidence="2 3">
    <name type="scientific">Polarella glacialis</name>
    <name type="common">Dinoflagellate</name>
    <dbReference type="NCBI Taxonomy" id="89957"/>
    <lineage>
        <taxon>Eukaryota</taxon>
        <taxon>Sar</taxon>
        <taxon>Alveolata</taxon>
        <taxon>Dinophyceae</taxon>
        <taxon>Suessiales</taxon>
        <taxon>Suessiaceae</taxon>
        <taxon>Polarella</taxon>
    </lineage>
</organism>
<evidence type="ECO:0000313" key="3">
    <source>
        <dbReference type="Proteomes" id="UP000654075"/>
    </source>
</evidence>
<gene>
    <name evidence="2" type="ORF">PGLA1383_LOCUS26612</name>
</gene>
<feature type="non-terminal residue" evidence="2">
    <location>
        <position position="109"/>
    </location>
</feature>
<evidence type="ECO:0000313" key="2">
    <source>
        <dbReference type="EMBL" id="CAE8608768.1"/>
    </source>
</evidence>
<comment type="caution">
    <text evidence="2">The sequence shown here is derived from an EMBL/GenBank/DDBJ whole genome shotgun (WGS) entry which is preliminary data.</text>
</comment>
<sequence>DLSTAHSESAASHYQLGRRRSAPSCGRLAERSLAQPCPEAAVGSLERATRAHSHRPARSHAEVLPPIISSAAGAQRRVVDGWQSDPWPSPAQKLLLVASKEQRGPIPTD</sequence>
<dbReference type="EMBL" id="CAJNNV010023833">
    <property type="protein sequence ID" value="CAE8608768.1"/>
    <property type="molecule type" value="Genomic_DNA"/>
</dbReference>
<proteinExistence type="predicted"/>
<feature type="compositionally biased region" description="Polar residues" evidence="1">
    <location>
        <begin position="1"/>
        <end position="12"/>
    </location>
</feature>
<protein>
    <submittedName>
        <fullName evidence="2">Uncharacterized protein</fullName>
    </submittedName>
</protein>
<dbReference type="AlphaFoldDB" id="A0A813F886"/>
<keyword evidence="3" id="KW-1185">Reference proteome</keyword>
<evidence type="ECO:0000256" key="1">
    <source>
        <dbReference type="SAM" id="MobiDB-lite"/>
    </source>
</evidence>